<evidence type="ECO:0000313" key="5">
    <source>
        <dbReference type="EMBL" id="KAK4061660.1"/>
    </source>
</evidence>
<comment type="similarity">
    <text evidence="1">Belongs to the peptidase S33 family.</text>
</comment>
<dbReference type="EMBL" id="JAWRVG010000067">
    <property type="protein sequence ID" value="KAK4061660.1"/>
    <property type="molecule type" value="Genomic_DNA"/>
</dbReference>
<organism evidence="5 6">
    <name type="scientific">Trichoderma aggressivum f. europaeum</name>
    <dbReference type="NCBI Taxonomy" id="173218"/>
    <lineage>
        <taxon>Eukaryota</taxon>
        <taxon>Fungi</taxon>
        <taxon>Dikarya</taxon>
        <taxon>Ascomycota</taxon>
        <taxon>Pezizomycotina</taxon>
        <taxon>Sordariomycetes</taxon>
        <taxon>Hypocreomycetidae</taxon>
        <taxon>Hypocreales</taxon>
        <taxon>Hypocreaceae</taxon>
        <taxon>Trichoderma</taxon>
    </lineage>
</organism>
<evidence type="ECO:0000256" key="2">
    <source>
        <dbReference type="ARBA" id="ARBA00022797"/>
    </source>
</evidence>
<dbReference type="Pfam" id="PF06441">
    <property type="entry name" value="EHN"/>
    <property type="match status" value="1"/>
</dbReference>
<feature type="domain" description="Epoxide hydrolase N-terminal" evidence="4">
    <location>
        <begin position="11"/>
        <end position="116"/>
    </location>
</feature>
<reference evidence="5" key="1">
    <citation type="submission" date="2023-11" db="EMBL/GenBank/DDBJ databases">
        <title>The genome sequences of three competitors of mushroom-forming fungi.</title>
        <authorList>
            <person name="Beijen E."/>
            <person name="Ohm R.A."/>
        </authorList>
    </citation>
    <scope>NUCLEOTIDE SEQUENCE</scope>
    <source>
        <strain evidence="5">CBS 100526</strain>
    </source>
</reference>
<dbReference type="PRINTS" id="PR00412">
    <property type="entry name" value="EPOXHYDRLASE"/>
</dbReference>
<dbReference type="AlphaFoldDB" id="A0AAE1I7I3"/>
<sequence>MEDQTNDSAAVEPFILHIPQGEIDDLKQRIAQTRWADKEVTDGSFQGTPLSIAQKVAKYWKDEYDWRRFEQNVNQYPQYTTRIDNLSIHFFHILSNEPNAKAILLTHGWPGSFVEFLKCIPLLIDPTSNGGRSDEAFHVVIPSLPGWGFTEPPKETGWNMEHTAKALVTLMEQRLGYEKWFAQGGDYGAAVTTLMAQMRPKGLVAIHLNLLLSIPKTLENPTDEESRALEAFHITQNEMSGWKWISSTRPQTIAYLLSDSAMGQAMWIYDKYQDWTDNSGDPEDALTLDEMLDNISVHWFSRSAGSISRTFWEDRHFNFDFGPVEMPVAILVFEKDIFKHPKKWAEKGYPNMIHFHTAAFGTSQYAIIMADAELEGSGDGFPRKRILAACEACRDNKIRCRPSEKPGVCRNVDQNLDPKAASQPAAGSSKSFSIDFAIPLKVEVEENFKSLQDAHADFFDSLISPDTGSGFSEGNATMYSVDSTPTSSTDADPTPDLHAKPSFNLASAESLLSSFHSMLCHFPCIVLDPDVSVSSLASTQPFVLLAILAAASGSRTIQGNSLYDEEFRKILGLKFVACGDRTVEILQGILIYCAWYPFHLRPRNKQPFRYIRMAAEVIHELELDQETPVDLVYPNALATAQQLNKIRAYLGYFYLASTLPAEWQARGNKPPVFTSWTESCCRILEGSTADNDIVLAYLVRLSSTATEALRAINDDKGHTHQQSRLVLLGLEAQLRDLESLIPPRIASTPVIYMQTLFVYLCLQDGVLLRLPRLSLHLIKGRPPLPPEASQLYSSVDNIQKLLGYILSLDETTMAKFSTADWCRFISGVILGIRLSLAIPECPDFDTSWVRSRLRFEEILERLCKDTDPIASAKPKVDVLSAMRTIMRIVRDKYVQRLSILENGPQMAHQKLSLGCPMLDGSMDEQLKLWQSVIDTDISTASLPGDIATSLSSDDEMILRDLWATTAGWANGDALPEW</sequence>
<comment type="caution">
    <text evidence="5">The sequence shown here is derived from an EMBL/GenBank/DDBJ whole genome shotgun (WGS) entry which is preliminary data.</text>
</comment>
<dbReference type="InterPro" id="IPR000639">
    <property type="entry name" value="Epox_hydrolase-like"/>
</dbReference>
<keyword evidence="6" id="KW-1185">Reference proteome</keyword>
<dbReference type="RefSeq" id="XP_062750851.1">
    <property type="nucleotide sequence ID" value="XM_062894248.1"/>
</dbReference>
<evidence type="ECO:0000259" key="4">
    <source>
        <dbReference type="Pfam" id="PF06441"/>
    </source>
</evidence>
<evidence type="ECO:0000256" key="1">
    <source>
        <dbReference type="ARBA" id="ARBA00010088"/>
    </source>
</evidence>
<proteinExistence type="inferred from homology"/>
<keyword evidence="3" id="KW-0378">Hydrolase</keyword>
<dbReference type="Gene3D" id="3.40.50.1820">
    <property type="entry name" value="alpha/beta hydrolase"/>
    <property type="match status" value="1"/>
</dbReference>
<name>A0AAE1I7I3_9HYPO</name>
<dbReference type="PANTHER" id="PTHR21661:SF35">
    <property type="entry name" value="EPOXIDE HYDROLASE"/>
    <property type="match status" value="1"/>
</dbReference>
<dbReference type="CDD" id="cd12148">
    <property type="entry name" value="fungal_TF_MHR"/>
    <property type="match status" value="1"/>
</dbReference>
<dbReference type="GO" id="GO:0097176">
    <property type="term" value="P:epoxide metabolic process"/>
    <property type="evidence" value="ECO:0007669"/>
    <property type="project" value="TreeGrafter"/>
</dbReference>
<dbReference type="SUPFAM" id="SSF53474">
    <property type="entry name" value="alpha/beta-Hydrolases"/>
    <property type="match status" value="1"/>
</dbReference>
<protein>
    <recommendedName>
        <fullName evidence="4">Epoxide hydrolase N-terminal domain-containing protein</fullName>
    </recommendedName>
</protein>
<dbReference type="InterPro" id="IPR029058">
    <property type="entry name" value="AB_hydrolase_fold"/>
</dbReference>
<evidence type="ECO:0000313" key="6">
    <source>
        <dbReference type="Proteomes" id="UP001273209"/>
    </source>
</evidence>
<dbReference type="GeneID" id="87914153"/>
<dbReference type="GO" id="GO:0004301">
    <property type="term" value="F:epoxide hydrolase activity"/>
    <property type="evidence" value="ECO:0007669"/>
    <property type="project" value="TreeGrafter"/>
</dbReference>
<evidence type="ECO:0000256" key="3">
    <source>
        <dbReference type="ARBA" id="ARBA00022801"/>
    </source>
</evidence>
<keyword evidence="2" id="KW-0058">Aromatic hydrocarbons catabolism</keyword>
<dbReference type="InterPro" id="IPR010497">
    <property type="entry name" value="Epoxide_hydro_N"/>
</dbReference>
<dbReference type="PANTHER" id="PTHR21661">
    <property type="entry name" value="EPOXIDE HYDROLASE 1-RELATED"/>
    <property type="match status" value="1"/>
</dbReference>
<accession>A0AAE1I7I3</accession>
<gene>
    <name evidence="5" type="ORF">Triagg1_10202</name>
</gene>
<dbReference type="Proteomes" id="UP001273209">
    <property type="component" value="Unassembled WGS sequence"/>
</dbReference>